<evidence type="ECO:0000256" key="1">
    <source>
        <dbReference type="SAM" id="MobiDB-lite"/>
    </source>
</evidence>
<organism evidence="2 3">
    <name type="scientific">Helicostylum pulchrum</name>
    <dbReference type="NCBI Taxonomy" id="562976"/>
    <lineage>
        <taxon>Eukaryota</taxon>
        <taxon>Fungi</taxon>
        <taxon>Fungi incertae sedis</taxon>
        <taxon>Mucoromycota</taxon>
        <taxon>Mucoromycotina</taxon>
        <taxon>Mucoromycetes</taxon>
        <taxon>Mucorales</taxon>
        <taxon>Mucorineae</taxon>
        <taxon>Mucoraceae</taxon>
        <taxon>Helicostylum</taxon>
    </lineage>
</organism>
<evidence type="ECO:0000313" key="3">
    <source>
        <dbReference type="Proteomes" id="UP001476247"/>
    </source>
</evidence>
<reference evidence="2 3" key="1">
    <citation type="submission" date="2024-04" db="EMBL/GenBank/DDBJ databases">
        <title>genome sequences of Mucor flavus KT1a and Helicostylum pulchrum KT1b strains isolation_sourced from the surface of a dry-aged beef.</title>
        <authorList>
            <person name="Toyotome T."/>
            <person name="Hosono M."/>
            <person name="Torimaru M."/>
            <person name="Fukuda K."/>
            <person name="Mikami N."/>
        </authorList>
    </citation>
    <scope>NUCLEOTIDE SEQUENCE [LARGE SCALE GENOMIC DNA]</scope>
    <source>
        <strain evidence="2 3">KT1b</strain>
    </source>
</reference>
<gene>
    <name evidence="2" type="ORF">HPULCUR_009323</name>
</gene>
<protein>
    <submittedName>
        <fullName evidence="2">Uncharacterized protein</fullName>
    </submittedName>
</protein>
<sequence>MTLNCTLPMIYKKTETSIIERTKQETAVVEHAMTEDDLTHPALYRHKMNSLPGSNYRKYHTTQNSQQNKKSSADSNWDLYPGLIRNIENKGTPEQVDKLHHMERNL</sequence>
<evidence type="ECO:0000313" key="2">
    <source>
        <dbReference type="EMBL" id="GAA5803838.1"/>
    </source>
</evidence>
<comment type="caution">
    <text evidence="2">The sequence shown here is derived from an EMBL/GenBank/DDBJ whole genome shotgun (WGS) entry which is preliminary data.</text>
</comment>
<dbReference type="EMBL" id="BAABUJ010000030">
    <property type="protein sequence ID" value="GAA5803838.1"/>
    <property type="molecule type" value="Genomic_DNA"/>
</dbReference>
<keyword evidence="3" id="KW-1185">Reference proteome</keyword>
<dbReference type="Proteomes" id="UP001476247">
    <property type="component" value="Unassembled WGS sequence"/>
</dbReference>
<feature type="compositionally biased region" description="Polar residues" evidence="1">
    <location>
        <begin position="61"/>
        <end position="75"/>
    </location>
</feature>
<proteinExistence type="predicted"/>
<accession>A0ABP9YAB5</accession>
<feature type="region of interest" description="Disordered" evidence="1">
    <location>
        <begin position="47"/>
        <end position="76"/>
    </location>
</feature>
<name>A0ABP9YAB5_9FUNG</name>